<keyword evidence="8" id="KW-1133">Transmembrane helix</keyword>
<dbReference type="InterPro" id="IPR037682">
    <property type="entry name" value="TonB_C"/>
</dbReference>
<keyword evidence="7" id="KW-0653">Protein transport</keyword>
<dbReference type="Proteomes" id="UP001430065">
    <property type="component" value="Unassembled WGS sequence"/>
</dbReference>
<comment type="caution">
    <text evidence="11">The sequence shown here is derived from an EMBL/GenBank/DDBJ whole genome shotgun (WGS) entry which is preliminary data.</text>
</comment>
<dbReference type="SUPFAM" id="SSF74653">
    <property type="entry name" value="TolA/TonB C-terminal domain"/>
    <property type="match status" value="1"/>
</dbReference>
<dbReference type="Gene3D" id="3.30.1150.10">
    <property type="match status" value="1"/>
</dbReference>
<protein>
    <submittedName>
        <fullName evidence="11">Energy transducer TonB</fullName>
    </submittedName>
</protein>
<gene>
    <name evidence="11" type="ORF">ISP20_17985</name>
</gene>
<dbReference type="PANTHER" id="PTHR33446">
    <property type="entry name" value="PROTEIN TONB-RELATED"/>
    <property type="match status" value="1"/>
</dbReference>
<dbReference type="NCBIfam" id="TIGR01352">
    <property type="entry name" value="tonB_Cterm"/>
    <property type="match status" value="1"/>
</dbReference>
<evidence type="ECO:0000256" key="2">
    <source>
        <dbReference type="ARBA" id="ARBA00006555"/>
    </source>
</evidence>
<sequence>MDITYASQHQPKYPLAAIRAHHEGTVLVMAQIGVDGRVTQTKIAGSSGFPELDESAAATVSGWKFSPAYRDGAPVASWARVPVNFSLPKVAAKP</sequence>
<proteinExistence type="inferred from homology"/>
<dbReference type="PROSITE" id="PS52015">
    <property type="entry name" value="TONB_CTD"/>
    <property type="match status" value="1"/>
</dbReference>
<evidence type="ECO:0000256" key="3">
    <source>
        <dbReference type="ARBA" id="ARBA00022448"/>
    </source>
</evidence>
<evidence type="ECO:0000256" key="8">
    <source>
        <dbReference type="ARBA" id="ARBA00022989"/>
    </source>
</evidence>
<comment type="subcellular location">
    <subcellularLocation>
        <location evidence="1">Cell inner membrane</location>
        <topology evidence="1">Single-pass membrane protein</topology>
        <orientation evidence="1">Periplasmic side</orientation>
    </subcellularLocation>
</comment>
<keyword evidence="6" id="KW-0812">Transmembrane</keyword>
<name>A0ABS2JVL3_9GAMM</name>
<evidence type="ECO:0000313" key="12">
    <source>
        <dbReference type="Proteomes" id="UP001430065"/>
    </source>
</evidence>
<keyword evidence="9" id="KW-0472">Membrane</keyword>
<dbReference type="EMBL" id="JADIKC010000008">
    <property type="protein sequence ID" value="MBM7123062.1"/>
    <property type="molecule type" value="Genomic_DNA"/>
</dbReference>
<feature type="domain" description="TonB C-terminal" evidence="10">
    <location>
        <begin position="1"/>
        <end position="94"/>
    </location>
</feature>
<evidence type="ECO:0000256" key="1">
    <source>
        <dbReference type="ARBA" id="ARBA00004383"/>
    </source>
</evidence>
<evidence type="ECO:0000313" key="11">
    <source>
        <dbReference type="EMBL" id="MBM7123062.1"/>
    </source>
</evidence>
<keyword evidence="4" id="KW-1003">Cell membrane</keyword>
<accession>A0ABS2JVL3</accession>
<evidence type="ECO:0000259" key="10">
    <source>
        <dbReference type="PROSITE" id="PS52015"/>
    </source>
</evidence>
<dbReference type="InterPro" id="IPR051045">
    <property type="entry name" value="TonB-dependent_transducer"/>
</dbReference>
<evidence type="ECO:0000256" key="4">
    <source>
        <dbReference type="ARBA" id="ARBA00022475"/>
    </source>
</evidence>
<evidence type="ECO:0000256" key="5">
    <source>
        <dbReference type="ARBA" id="ARBA00022519"/>
    </source>
</evidence>
<reference evidence="11 12" key="1">
    <citation type="submission" date="2020-10" db="EMBL/GenBank/DDBJ databases">
        <title>Phylogeny of dyella-like bacteria.</title>
        <authorList>
            <person name="Fu J."/>
        </authorList>
    </citation>
    <scope>NUCLEOTIDE SEQUENCE [LARGE SCALE GENOMIC DNA]</scope>
    <source>
        <strain evidence="11 12">THG-B117</strain>
    </source>
</reference>
<dbReference type="Pfam" id="PF03544">
    <property type="entry name" value="TonB_C"/>
    <property type="match status" value="1"/>
</dbReference>
<dbReference type="PANTHER" id="PTHR33446:SF2">
    <property type="entry name" value="PROTEIN TONB"/>
    <property type="match status" value="1"/>
</dbReference>
<organism evidence="11 12">
    <name type="scientific">Dyella kyungheensis</name>
    <dbReference type="NCBI Taxonomy" id="1242174"/>
    <lineage>
        <taxon>Bacteria</taxon>
        <taxon>Pseudomonadati</taxon>
        <taxon>Pseudomonadota</taxon>
        <taxon>Gammaproteobacteria</taxon>
        <taxon>Lysobacterales</taxon>
        <taxon>Rhodanobacteraceae</taxon>
        <taxon>Dyella</taxon>
    </lineage>
</organism>
<evidence type="ECO:0000256" key="7">
    <source>
        <dbReference type="ARBA" id="ARBA00022927"/>
    </source>
</evidence>
<dbReference type="InterPro" id="IPR006260">
    <property type="entry name" value="TonB/TolA_C"/>
</dbReference>
<evidence type="ECO:0000256" key="6">
    <source>
        <dbReference type="ARBA" id="ARBA00022692"/>
    </source>
</evidence>
<evidence type="ECO:0000256" key="9">
    <source>
        <dbReference type="ARBA" id="ARBA00023136"/>
    </source>
</evidence>
<comment type="similarity">
    <text evidence="2">Belongs to the TonB family.</text>
</comment>
<keyword evidence="12" id="KW-1185">Reference proteome</keyword>
<dbReference type="RefSeq" id="WP_239536098.1">
    <property type="nucleotide sequence ID" value="NZ_JADIKC010000008.1"/>
</dbReference>
<keyword evidence="3" id="KW-0813">Transport</keyword>
<keyword evidence="5" id="KW-0997">Cell inner membrane</keyword>